<gene>
    <name evidence="1" type="ORF">DPMN_030390</name>
</gene>
<reference evidence="1" key="2">
    <citation type="submission" date="2020-11" db="EMBL/GenBank/DDBJ databases">
        <authorList>
            <person name="McCartney M.A."/>
            <person name="Auch B."/>
            <person name="Kono T."/>
            <person name="Mallez S."/>
            <person name="Becker A."/>
            <person name="Gohl D.M."/>
            <person name="Silverstein K.A.T."/>
            <person name="Koren S."/>
            <person name="Bechman K.B."/>
            <person name="Herman A."/>
            <person name="Abrahante J.E."/>
            <person name="Garbe J."/>
        </authorList>
    </citation>
    <scope>NUCLEOTIDE SEQUENCE</scope>
    <source>
        <strain evidence="1">Duluth1</strain>
        <tissue evidence="1">Whole animal</tissue>
    </source>
</reference>
<comment type="caution">
    <text evidence="1">The sequence shown here is derived from an EMBL/GenBank/DDBJ whole genome shotgun (WGS) entry which is preliminary data.</text>
</comment>
<keyword evidence="2" id="KW-1185">Reference proteome</keyword>
<dbReference type="AlphaFoldDB" id="A0A9D4M0T0"/>
<dbReference type="Proteomes" id="UP000828390">
    <property type="component" value="Unassembled WGS sequence"/>
</dbReference>
<protein>
    <submittedName>
        <fullName evidence="1">Uncharacterized protein</fullName>
    </submittedName>
</protein>
<name>A0A9D4M0T0_DREPO</name>
<sequence>MEEAHERNKAQYQPLLDECRQLWKAYAVLGLVGMARRRAIADVCRQAESA</sequence>
<organism evidence="1 2">
    <name type="scientific">Dreissena polymorpha</name>
    <name type="common">Zebra mussel</name>
    <name type="synonym">Mytilus polymorpha</name>
    <dbReference type="NCBI Taxonomy" id="45954"/>
    <lineage>
        <taxon>Eukaryota</taxon>
        <taxon>Metazoa</taxon>
        <taxon>Spiralia</taxon>
        <taxon>Lophotrochozoa</taxon>
        <taxon>Mollusca</taxon>
        <taxon>Bivalvia</taxon>
        <taxon>Autobranchia</taxon>
        <taxon>Heteroconchia</taxon>
        <taxon>Euheterodonta</taxon>
        <taxon>Imparidentia</taxon>
        <taxon>Neoheterodontei</taxon>
        <taxon>Myida</taxon>
        <taxon>Dreissenoidea</taxon>
        <taxon>Dreissenidae</taxon>
        <taxon>Dreissena</taxon>
    </lineage>
</organism>
<evidence type="ECO:0000313" key="1">
    <source>
        <dbReference type="EMBL" id="KAH3867264.1"/>
    </source>
</evidence>
<dbReference type="EMBL" id="JAIWYP010000002">
    <property type="protein sequence ID" value="KAH3867264.1"/>
    <property type="molecule type" value="Genomic_DNA"/>
</dbReference>
<proteinExistence type="predicted"/>
<accession>A0A9D4M0T0</accession>
<reference evidence="1" key="1">
    <citation type="journal article" date="2019" name="bioRxiv">
        <title>The Genome of the Zebra Mussel, Dreissena polymorpha: A Resource for Invasive Species Research.</title>
        <authorList>
            <person name="McCartney M.A."/>
            <person name="Auch B."/>
            <person name="Kono T."/>
            <person name="Mallez S."/>
            <person name="Zhang Y."/>
            <person name="Obille A."/>
            <person name="Becker A."/>
            <person name="Abrahante J.E."/>
            <person name="Garbe J."/>
            <person name="Badalamenti J.P."/>
            <person name="Herman A."/>
            <person name="Mangelson H."/>
            <person name="Liachko I."/>
            <person name="Sullivan S."/>
            <person name="Sone E.D."/>
            <person name="Koren S."/>
            <person name="Silverstein K.A.T."/>
            <person name="Beckman K.B."/>
            <person name="Gohl D.M."/>
        </authorList>
    </citation>
    <scope>NUCLEOTIDE SEQUENCE</scope>
    <source>
        <strain evidence="1">Duluth1</strain>
        <tissue evidence="1">Whole animal</tissue>
    </source>
</reference>
<evidence type="ECO:0000313" key="2">
    <source>
        <dbReference type="Proteomes" id="UP000828390"/>
    </source>
</evidence>